<keyword evidence="4" id="KW-1185">Reference proteome</keyword>
<feature type="transmembrane region" description="Helical" evidence="1">
    <location>
        <begin position="214"/>
        <end position="234"/>
    </location>
</feature>
<feature type="transmembrane region" description="Helical" evidence="1">
    <location>
        <begin position="1222"/>
        <end position="1241"/>
    </location>
</feature>
<dbReference type="Gene3D" id="2.60.120.260">
    <property type="entry name" value="Galactose-binding domain-like"/>
    <property type="match status" value="1"/>
</dbReference>
<feature type="transmembrane region" description="Helical" evidence="1">
    <location>
        <begin position="118"/>
        <end position="135"/>
    </location>
</feature>
<feature type="transmembrane region" description="Helical" evidence="1">
    <location>
        <begin position="369"/>
        <end position="389"/>
    </location>
</feature>
<organism evidence="3 4">
    <name type="scientific">Metallococcus carri</name>
    <dbReference type="NCBI Taxonomy" id="1656884"/>
    <lineage>
        <taxon>Bacteria</taxon>
        <taxon>Bacillati</taxon>
        <taxon>Actinomycetota</taxon>
        <taxon>Actinomycetes</taxon>
        <taxon>Micrococcales</taxon>
        <taxon>Dermacoccaceae</taxon>
        <taxon>Metallococcus</taxon>
    </lineage>
</organism>
<feature type="transmembrane region" description="Helical" evidence="1">
    <location>
        <begin position="191"/>
        <end position="207"/>
    </location>
</feature>
<feature type="transmembrane region" description="Helical" evidence="1">
    <location>
        <begin position="1307"/>
        <end position="1326"/>
    </location>
</feature>
<feature type="transmembrane region" description="Helical" evidence="1">
    <location>
        <begin position="401"/>
        <end position="419"/>
    </location>
</feature>
<reference evidence="3" key="1">
    <citation type="submission" date="2020-03" db="EMBL/GenBank/DDBJ databases">
        <title>Draft sequencing of Calidifontibacter sp. DB0510.</title>
        <authorList>
            <person name="Kim D.-U."/>
        </authorList>
    </citation>
    <scope>NUCLEOTIDE SEQUENCE</scope>
    <source>
        <strain evidence="3">DB0510</strain>
    </source>
</reference>
<dbReference type="Proteomes" id="UP000744769">
    <property type="component" value="Unassembled WGS sequence"/>
</dbReference>
<dbReference type="EMBL" id="JAAOIV010000002">
    <property type="protein sequence ID" value="NHN54957.1"/>
    <property type="molecule type" value="Genomic_DNA"/>
</dbReference>
<feature type="transmembrane region" description="Helical" evidence="1">
    <location>
        <begin position="317"/>
        <end position="337"/>
    </location>
</feature>
<accession>A0A967B3G1</accession>
<dbReference type="GO" id="GO:0016740">
    <property type="term" value="F:transferase activity"/>
    <property type="evidence" value="ECO:0007669"/>
    <property type="project" value="InterPro"/>
</dbReference>
<evidence type="ECO:0000259" key="2">
    <source>
        <dbReference type="Pfam" id="PF11847"/>
    </source>
</evidence>
<keyword evidence="1" id="KW-1133">Transmembrane helix</keyword>
<feature type="domain" description="Alpha-(1-&gt;3)-arabinofuranosyltransferase N-terminal GT-C" evidence="2">
    <location>
        <begin position="20"/>
        <end position="679"/>
    </location>
</feature>
<feature type="transmembrane region" description="Helical" evidence="1">
    <location>
        <begin position="141"/>
        <end position="160"/>
    </location>
</feature>
<feature type="transmembrane region" description="Helical" evidence="1">
    <location>
        <begin position="1347"/>
        <end position="1365"/>
    </location>
</feature>
<evidence type="ECO:0000256" key="1">
    <source>
        <dbReference type="SAM" id="Phobius"/>
    </source>
</evidence>
<evidence type="ECO:0000313" key="3">
    <source>
        <dbReference type="EMBL" id="NHN54957.1"/>
    </source>
</evidence>
<gene>
    <name evidence="3" type="ORF">G9U51_04045</name>
</gene>
<keyword evidence="1" id="KW-0812">Transmembrane</keyword>
<feature type="transmembrane region" description="Helical" evidence="1">
    <location>
        <begin position="167"/>
        <end position="185"/>
    </location>
</feature>
<protein>
    <submittedName>
        <fullName evidence="3">DUF3367 domain-containing protein</fullName>
    </submittedName>
</protein>
<dbReference type="InterPro" id="IPR021798">
    <property type="entry name" value="AftD_N"/>
</dbReference>
<comment type="caution">
    <text evidence="3">The sequence shown here is derived from an EMBL/GenBank/DDBJ whole genome shotgun (WGS) entry which is preliminary data.</text>
</comment>
<keyword evidence="1" id="KW-0472">Membrane</keyword>
<dbReference type="RefSeq" id="WP_166193537.1">
    <property type="nucleotide sequence ID" value="NZ_JAAOIV010000002.1"/>
</dbReference>
<name>A0A967B3G1_9MICO</name>
<sequence>MRRLFTPYRTAVGAAVALLALVVGLNAFGSFYTDIKPEVYLAPVQMIGRYLSAWNESPYLGSPNFNVGLVPVLFATGFLRSIGFSPEWTFKVFHFALWLLAGWGAARLTRRLDVRGGRWAGLIAGIVYVANPYDMQAGSTLAILLPYALLPWLLICLVRAFRRPSGWAWPAAFGLVFFAMSGMNVAVVPTYQLLAIIPLAIAAHAVWRVRWSAIVLVVAKCALFVVGVSIYWLVPGGAAINTGSQIVAGSETLDGIAKVSSFPEVLRGMGMWPLYGTYGDRAWVPQDAVFVTSTVVMVLTILWAVIGLLAMTRAPRAARYLAAGCVGLAAVVMVGAFPDPARPASLFGRAFVQLMQLPFASAFRTTNKIGAVLALGFSVAIGCAAVRWWPRLRGRALLPELAAACAVILVASWVLPALTNRLYLSQLNIPQYWQQAAEAADRGSANSTVLFLPGQVRPAYRWTEQRPDDLPNSLIDRVAVLPETTPNASAPGSNYLAALDDSFQNGGMPANTTMSAYAYYLGADQVMLRNDTAWEDTAGIRPSLASTQISNDPGMFGVANFGPPGDYVYAPGDPANRSEAFLSPVQLFALKDAVASVRAEPAANSLVVAGDAWSVAQLNAAGLLTTRPTFQYAGGITRGDLLSQLGAGHRLVITDTNARRAAVPNRLTNGYGPVLSADQPLVGGRTLGTDPADQTVMVPSGATVSATAEGGAFFDLPYAAPANAIDGDPATAWLFGDFDRAVGQRLTINQPAPVRLGTIKISQADVGVHKIGTLTVTAGGRSITQRVPDKGYASFDFGATLASRVTVTVATTRGPGFNLVGINDIKMAGPPAVRTLRTPVTFDRLYRGLSPAERARFSATPLDVLLTRLKGTNFTTDDTETGLRRLVTLPDARRFDVSAQVRVNAPLEQAYDRLAGLPPGAAATSSGFYFDDGSYRAAAAADGSQSTAWIPGGKVDQSWWQLSTAARSISQVVVDQRRGLSDKTGEDTQWAGSAVVTVDGKQVGQAKLTRDGRTTISFPAVRGKTVRLTFTAAGGPRVGAQPRFTAIDTGYTLRPVAAGPLDQPDASGNRCIPVGQVDGQPVRMRPVDPILATPDVALGSRWEACAPLSLAAGQHRIEQAPGFTIDNLSMLDASARQQAVPVTPVQRITANHASAKGLKVTAPAAFNVILGQSYDPRWKATANGKSLGKPVLLDGYSVGWRIPRGGSYDIRISYGPQTSSNIALAVSVVVLLIALALVLLARRNGTLADPEPEPRRRLRPAFGRLPRPAIEVGLVALAFVGAGWAGLAAGLGLVALLRWRPQVRSDWLTWAGAALILSSMVVYLIVLGPLRGTISADGVAKSLWPHYLAAAGLVLALTGVVRGASEEEGPR</sequence>
<proteinExistence type="predicted"/>
<dbReference type="Pfam" id="PF11847">
    <property type="entry name" value="GT-C_AftD"/>
    <property type="match status" value="1"/>
</dbReference>
<feature type="transmembrane region" description="Helical" evidence="1">
    <location>
        <begin position="288"/>
        <end position="310"/>
    </location>
</feature>
<feature type="transmembrane region" description="Helical" evidence="1">
    <location>
        <begin position="1272"/>
        <end position="1295"/>
    </location>
</feature>
<evidence type="ECO:0000313" key="4">
    <source>
        <dbReference type="Proteomes" id="UP000744769"/>
    </source>
</evidence>